<name>A0A164ZRC6_9AGAM</name>
<dbReference type="GO" id="GO:0015031">
    <property type="term" value="P:protein transport"/>
    <property type="evidence" value="ECO:0007669"/>
    <property type="project" value="UniProtKB-KW"/>
</dbReference>
<keyword evidence="6" id="KW-0072">Autophagy</keyword>
<dbReference type="GO" id="GO:0061651">
    <property type="term" value="F:Atg12 conjugating enzyme activity"/>
    <property type="evidence" value="ECO:0007669"/>
    <property type="project" value="TreeGrafter"/>
</dbReference>
<dbReference type="STRING" id="1314777.A0A164ZRC6"/>
<keyword evidence="5" id="KW-0653">Protein transport</keyword>
<keyword evidence="10" id="KW-1185">Reference proteome</keyword>
<evidence type="ECO:0000256" key="3">
    <source>
        <dbReference type="ARBA" id="ARBA00022679"/>
    </source>
</evidence>
<evidence type="ECO:0000256" key="6">
    <source>
        <dbReference type="ARBA" id="ARBA00023006"/>
    </source>
</evidence>
<evidence type="ECO:0000256" key="1">
    <source>
        <dbReference type="ARBA" id="ARBA00005696"/>
    </source>
</evidence>
<dbReference type="GO" id="GO:0000045">
    <property type="term" value="P:autophagosome assembly"/>
    <property type="evidence" value="ECO:0007669"/>
    <property type="project" value="TreeGrafter"/>
</dbReference>
<organism evidence="9 10">
    <name type="scientific">Sistotremastrum niveocremeum HHB9708</name>
    <dbReference type="NCBI Taxonomy" id="1314777"/>
    <lineage>
        <taxon>Eukaryota</taxon>
        <taxon>Fungi</taxon>
        <taxon>Dikarya</taxon>
        <taxon>Basidiomycota</taxon>
        <taxon>Agaricomycotina</taxon>
        <taxon>Agaricomycetes</taxon>
        <taxon>Sistotremastrales</taxon>
        <taxon>Sistotremastraceae</taxon>
        <taxon>Sertulicium</taxon>
        <taxon>Sertulicium niveocremeum</taxon>
    </lineage>
</organism>
<proteinExistence type="inferred from homology"/>
<evidence type="ECO:0000256" key="7">
    <source>
        <dbReference type="ARBA" id="ARBA00029833"/>
    </source>
</evidence>
<dbReference type="InterPro" id="IPR007135">
    <property type="entry name" value="Atg3/Atg10"/>
</dbReference>
<evidence type="ECO:0000256" key="2">
    <source>
        <dbReference type="ARBA" id="ARBA00021099"/>
    </source>
</evidence>
<keyword evidence="5" id="KW-0813">Transport</keyword>
<evidence type="ECO:0000313" key="10">
    <source>
        <dbReference type="Proteomes" id="UP000076722"/>
    </source>
</evidence>
<evidence type="ECO:0000256" key="8">
    <source>
        <dbReference type="SAM" id="MobiDB-lite"/>
    </source>
</evidence>
<dbReference type="PANTHER" id="PTHR14957:SF1">
    <property type="entry name" value="UBIQUITIN-LIKE-CONJUGATING ENZYME ATG10"/>
    <property type="match status" value="1"/>
</dbReference>
<dbReference type="OrthoDB" id="4089664at2759"/>
<evidence type="ECO:0000256" key="4">
    <source>
        <dbReference type="ARBA" id="ARBA00022786"/>
    </source>
</evidence>
<dbReference type="GO" id="GO:0000422">
    <property type="term" value="P:autophagy of mitochondrion"/>
    <property type="evidence" value="ECO:0007669"/>
    <property type="project" value="TreeGrafter"/>
</dbReference>
<reference evidence="9 10" key="1">
    <citation type="journal article" date="2016" name="Mol. Biol. Evol.">
        <title>Comparative Genomics of Early-Diverging Mushroom-Forming Fungi Provides Insights into the Origins of Lignocellulose Decay Capabilities.</title>
        <authorList>
            <person name="Nagy L.G."/>
            <person name="Riley R."/>
            <person name="Tritt A."/>
            <person name="Adam C."/>
            <person name="Daum C."/>
            <person name="Floudas D."/>
            <person name="Sun H."/>
            <person name="Yadav J.S."/>
            <person name="Pangilinan J."/>
            <person name="Larsson K.H."/>
            <person name="Matsuura K."/>
            <person name="Barry K."/>
            <person name="Labutti K."/>
            <person name="Kuo R."/>
            <person name="Ohm R.A."/>
            <person name="Bhattacharya S.S."/>
            <person name="Shirouzu T."/>
            <person name="Yoshinaga Y."/>
            <person name="Martin F.M."/>
            <person name="Grigoriev I.V."/>
            <person name="Hibbett D.S."/>
        </authorList>
    </citation>
    <scope>NUCLEOTIDE SEQUENCE [LARGE SCALE GENOMIC DNA]</scope>
    <source>
        <strain evidence="9 10">HHB9708</strain>
    </source>
</reference>
<dbReference type="Gene3D" id="3.30.1460.50">
    <property type="match status" value="1"/>
</dbReference>
<sequence length="154" mass="16930">MDDVGQQEDGGDESALSPPTVKSQARTVTIDQFIVYSATFQVPTFYFSAHQSDGSTLGLRDIEALRLLNAHSRPNSEMNSYAITPIASPFPLLSQGDHPTLGTPCWYFHPCETSTAVQEILNDIGEMDWVGEDGLARWMGAWFSVLSSAVDLRM</sequence>
<dbReference type="AlphaFoldDB" id="A0A164ZRC6"/>
<dbReference type="GO" id="GO:0032446">
    <property type="term" value="P:protein modification by small protein conjugation"/>
    <property type="evidence" value="ECO:0007669"/>
    <property type="project" value="TreeGrafter"/>
</dbReference>
<dbReference type="EMBL" id="KV419396">
    <property type="protein sequence ID" value="KZS97982.1"/>
    <property type="molecule type" value="Genomic_DNA"/>
</dbReference>
<gene>
    <name evidence="9" type="ORF">SISNIDRAFT_436741</name>
</gene>
<dbReference type="Proteomes" id="UP000076722">
    <property type="component" value="Unassembled WGS sequence"/>
</dbReference>
<dbReference type="PANTHER" id="PTHR14957">
    <property type="entry name" value="UBIQUITIN-LIKE-CONJUGATING ENZYME ATG10"/>
    <property type="match status" value="1"/>
</dbReference>
<feature type="region of interest" description="Disordered" evidence="8">
    <location>
        <begin position="1"/>
        <end position="22"/>
    </location>
</feature>
<evidence type="ECO:0000256" key="5">
    <source>
        <dbReference type="ARBA" id="ARBA00022927"/>
    </source>
</evidence>
<keyword evidence="4" id="KW-0833">Ubl conjugation pathway</keyword>
<feature type="compositionally biased region" description="Acidic residues" evidence="8">
    <location>
        <begin position="1"/>
        <end position="12"/>
    </location>
</feature>
<keyword evidence="3" id="KW-0808">Transferase</keyword>
<accession>A0A164ZRC6</accession>
<dbReference type="GO" id="GO:0005829">
    <property type="term" value="C:cytosol"/>
    <property type="evidence" value="ECO:0007669"/>
    <property type="project" value="TreeGrafter"/>
</dbReference>
<comment type="similarity">
    <text evidence="1">Belongs to the ATG10 family.</text>
</comment>
<protein>
    <recommendedName>
        <fullName evidence="2">Ubiquitin-like-conjugating enzyme ATG10</fullName>
    </recommendedName>
    <alternativeName>
        <fullName evidence="7">Autophagy-related protein 10</fullName>
    </alternativeName>
</protein>
<evidence type="ECO:0000313" key="9">
    <source>
        <dbReference type="EMBL" id="KZS97982.1"/>
    </source>
</evidence>
<dbReference type="Pfam" id="PF03987">
    <property type="entry name" value="Autophagy_act_C"/>
    <property type="match status" value="1"/>
</dbReference>